<keyword evidence="6" id="KW-0547">Nucleotide-binding</keyword>
<dbReference type="GO" id="GO:0005737">
    <property type="term" value="C:cytoplasm"/>
    <property type="evidence" value="ECO:0007669"/>
    <property type="project" value="TreeGrafter"/>
</dbReference>
<evidence type="ECO:0000259" key="11">
    <source>
        <dbReference type="PROSITE" id="PS50011"/>
    </source>
</evidence>
<evidence type="ECO:0000256" key="6">
    <source>
        <dbReference type="ARBA" id="ARBA00022741"/>
    </source>
</evidence>
<dbReference type="GO" id="GO:0005524">
    <property type="term" value="F:ATP binding"/>
    <property type="evidence" value="ECO:0007669"/>
    <property type="project" value="UniProtKB-KW"/>
</dbReference>
<keyword evidence="5" id="KW-0808">Transferase</keyword>
<evidence type="ECO:0000256" key="5">
    <source>
        <dbReference type="ARBA" id="ARBA00022679"/>
    </source>
</evidence>
<evidence type="ECO:0000313" key="13">
    <source>
        <dbReference type="Proteomes" id="UP000659062"/>
    </source>
</evidence>
<dbReference type="GO" id="GO:0007346">
    <property type="term" value="P:regulation of mitotic cell cycle"/>
    <property type="evidence" value="ECO:0007669"/>
    <property type="project" value="TreeGrafter"/>
</dbReference>
<dbReference type="PANTHER" id="PTHR22984">
    <property type="entry name" value="SERINE/THREONINE-PROTEIN KINASE PIM"/>
    <property type="match status" value="1"/>
</dbReference>
<evidence type="ECO:0000256" key="3">
    <source>
        <dbReference type="ARBA" id="ARBA00012513"/>
    </source>
</evidence>
<accession>A0A851VX64</accession>
<dbReference type="Proteomes" id="UP000659062">
    <property type="component" value="Unassembled WGS sequence"/>
</dbReference>
<evidence type="ECO:0000256" key="10">
    <source>
        <dbReference type="ARBA" id="ARBA00048679"/>
    </source>
</evidence>
<comment type="catalytic activity">
    <reaction evidence="9">
        <text>L-threonyl-[protein] + ATP = O-phospho-L-threonyl-[protein] + ADP + H(+)</text>
        <dbReference type="Rhea" id="RHEA:46608"/>
        <dbReference type="Rhea" id="RHEA-COMP:11060"/>
        <dbReference type="Rhea" id="RHEA-COMP:11605"/>
        <dbReference type="ChEBI" id="CHEBI:15378"/>
        <dbReference type="ChEBI" id="CHEBI:30013"/>
        <dbReference type="ChEBI" id="CHEBI:30616"/>
        <dbReference type="ChEBI" id="CHEBI:61977"/>
        <dbReference type="ChEBI" id="CHEBI:456216"/>
        <dbReference type="EC" id="2.7.11.1"/>
    </reaction>
</comment>
<sequence>GTGAYSQPEWIGLGCCHDHAATVWSLGVLLYEMVCGSLPFWDDRAIVSGQHFLRRQVSPEYEHLIRWCLSKHPADRPELEQIFWHPWVWG</sequence>
<keyword evidence="7 12" id="KW-0418">Kinase</keyword>
<dbReference type="AlphaFoldDB" id="A0A851VX64"/>
<dbReference type="EMBL" id="WBNE01003786">
    <property type="protein sequence ID" value="NXD47214.1"/>
    <property type="molecule type" value="Genomic_DNA"/>
</dbReference>
<feature type="domain" description="Protein kinase" evidence="11">
    <location>
        <begin position="1"/>
        <end position="88"/>
    </location>
</feature>
<protein>
    <recommendedName>
        <fullName evidence="3">non-specific serine/threonine protein kinase</fullName>
        <ecNumber evidence="3">2.7.11.1</ecNumber>
    </recommendedName>
</protein>
<dbReference type="PROSITE" id="PS50011">
    <property type="entry name" value="PROTEIN_KINASE_DOM"/>
    <property type="match status" value="1"/>
</dbReference>
<evidence type="ECO:0000313" key="12">
    <source>
        <dbReference type="EMBL" id="NXD47214.1"/>
    </source>
</evidence>
<dbReference type="SUPFAM" id="SSF56112">
    <property type="entry name" value="Protein kinase-like (PK-like)"/>
    <property type="match status" value="1"/>
</dbReference>
<feature type="non-terminal residue" evidence="12">
    <location>
        <position position="1"/>
    </location>
</feature>
<dbReference type="PANTHER" id="PTHR22984:SF25">
    <property type="entry name" value="PROTEIN KINASE DOMAIN-CONTAINING PROTEIN"/>
    <property type="match status" value="1"/>
</dbReference>
<reference evidence="12" key="1">
    <citation type="submission" date="2019-09" db="EMBL/GenBank/DDBJ databases">
        <title>Bird 10,000 Genomes (B10K) Project - Family phase.</title>
        <authorList>
            <person name="Zhang G."/>
        </authorList>
    </citation>
    <scope>NUCLEOTIDE SEQUENCE</scope>
    <source>
        <strain evidence="12">OUT-0061</strain>
        <tissue evidence="12">Blood</tissue>
    </source>
</reference>
<proteinExistence type="inferred from homology"/>
<evidence type="ECO:0000256" key="4">
    <source>
        <dbReference type="ARBA" id="ARBA00022527"/>
    </source>
</evidence>
<dbReference type="GO" id="GO:0004674">
    <property type="term" value="F:protein serine/threonine kinase activity"/>
    <property type="evidence" value="ECO:0007669"/>
    <property type="project" value="UniProtKB-KW"/>
</dbReference>
<evidence type="ECO:0000256" key="7">
    <source>
        <dbReference type="ARBA" id="ARBA00022777"/>
    </source>
</evidence>
<dbReference type="InterPro" id="IPR011009">
    <property type="entry name" value="Kinase-like_dom_sf"/>
</dbReference>
<dbReference type="GO" id="GO:0043066">
    <property type="term" value="P:negative regulation of apoptotic process"/>
    <property type="evidence" value="ECO:0007669"/>
    <property type="project" value="TreeGrafter"/>
</dbReference>
<dbReference type="OrthoDB" id="10252171at2759"/>
<name>A0A851VX64_9PASS</name>
<evidence type="ECO:0000256" key="2">
    <source>
        <dbReference type="ARBA" id="ARBA00005505"/>
    </source>
</evidence>
<comment type="similarity">
    <text evidence="2">Belongs to the protein kinase superfamily. CAMK Ser/Thr protein kinase family. PIM subfamily.</text>
</comment>
<comment type="catalytic activity">
    <reaction evidence="10">
        <text>L-seryl-[protein] + ATP = O-phospho-L-seryl-[protein] + ADP + H(+)</text>
        <dbReference type="Rhea" id="RHEA:17989"/>
        <dbReference type="Rhea" id="RHEA-COMP:9863"/>
        <dbReference type="Rhea" id="RHEA-COMP:11604"/>
        <dbReference type="ChEBI" id="CHEBI:15378"/>
        <dbReference type="ChEBI" id="CHEBI:29999"/>
        <dbReference type="ChEBI" id="CHEBI:30616"/>
        <dbReference type="ChEBI" id="CHEBI:83421"/>
        <dbReference type="ChEBI" id="CHEBI:456216"/>
        <dbReference type="EC" id="2.7.11.1"/>
    </reaction>
</comment>
<keyword evidence="8" id="KW-0067">ATP-binding</keyword>
<keyword evidence="4" id="KW-0723">Serine/threonine-protein kinase</keyword>
<organism evidence="12 13">
    <name type="scientific">Copsychus sechellarum</name>
    <dbReference type="NCBI Taxonomy" id="797021"/>
    <lineage>
        <taxon>Eukaryota</taxon>
        <taxon>Metazoa</taxon>
        <taxon>Chordata</taxon>
        <taxon>Craniata</taxon>
        <taxon>Vertebrata</taxon>
        <taxon>Euteleostomi</taxon>
        <taxon>Archelosauria</taxon>
        <taxon>Archosauria</taxon>
        <taxon>Dinosauria</taxon>
        <taxon>Saurischia</taxon>
        <taxon>Theropoda</taxon>
        <taxon>Coelurosauria</taxon>
        <taxon>Aves</taxon>
        <taxon>Neognathae</taxon>
        <taxon>Neoaves</taxon>
        <taxon>Telluraves</taxon>
        <taxon>Australaves</taxon>
        <taxon>Passeriformes</taxon>
        <taxon>Muscicapidae</taxon>
        <taxon>Copsychus</taxon>
    </lineage>
</organism>
<gene>
    <name evidence="12" type="primary">Pim3_9</name>
    <name evidence="12" type="ORF">COPSEC_R15090</name>
</gene>
<evidence type="ECO:0000256" key="1">
    <source>
        <dbReference type="ARBA" id="ARBA00004340"/>
    </source>
</evidence>
<dbReference type="EC" id="2.7.11.1" evidence="3"/>
<dbReference type="InterPro" id="IPR000719">
    <property type="entry name" value="Prot_kinase_dom"/>
</dbReference>
<feature type="non-terminal residue" evidence="12">
    <location>
        <position position="90"/>
    </location>
</feature>
<dbReference type="InterPro" id="IPR051138">
    <property type="entry name" value="PIM_Ser/Thr_kinase"/>
</dbReference>
<comment type="subcellular location">
    <subcellularLocation>
        <location evidence="1">Host cell</location>
    </subcellularLocation>
</comment>
<comment type="caution">
    <text evidence="12">The sequence shown here is derived from an EMBL/GenBank/DDBJ whole genome shotgun (WGS) entry which is preliminary data.</text>
</comment>
<dbReference type="Pfam" id="PF00069">
    <property type="entry name" value="Pkinase"/>
    <property type="match status" value="1"/>
</dbReference>
<evidence type="ECO:0000256" key="8">
    <source>
        <dbReference type="ARBA" id="ARBA00022840"/>
    </source>
</evidence>
<evidence type="ECO:0000256" key="9">
    <source>
        <dbReference type="ARBA" id="ARBA00047899"/>
    </source>
</evidence>
<keyword evidence="13" id="KW-1185">Reference proteome</keyword>
<dbReference type="Gene3D" id="1.10.510.10">
    <property type="entry name" value="Transferase(Phosphotransferase) domain 1"/>
    <property type="match status" value="1"/>
</dbReference>
<dbReference type="GO" id="GO:0043657">
    <property type="term" value="C:host cell"/>
    <property type="evidence" value="ECO:0007669"/>
    <property type="project" value="UniProtKB-SubCell"/>
</dbReference>